<proteinExistence type="predicted"/>
<dbReference type="PANTHER" id="PTHR30383">
    <property type="entry name" value="THIOESTERASE 1/PROTEASE 1/LYSOPHOSPHOLIPASE L1"/>
    <property type="match status" value="1"/>
</dbReference>
<dbReference type="Pfam" id="PF13472">
    <property type="entry name" value="Lipase_GDSL_2"/>
    <property type="match status" value="1"/>
</dbReference>
<organism evidence="2 3">
    <name type="scientific">Ligilactobacillus saerimneri</name>
    <dbReference type="NCBI Taxonomy" id="228229"/>
    <lineage>
        <taxon>Bacteria</taxon>
        <taxon>Bacillati</taxon>
        <taxon>Bacillota</taxon>
        <taxon>Bacilli</taxon>
        <taxon>Lactobacillales</taxon>
        <taxon>Lactobacillaceae</taxon>
        <taxon>Ligilactobacillus</taxon>
    </lineage>
</organism>
<dbReference type="PANTHER" id="PTHR30383:SF27">
    <property type="entry name" value="SPORE GERMINATION LIPASE LIPC"/>
    <property type="match status" value="1"/>
</dbReference>
<dbReference type="RefSeq" id="WP_180849637.1">
    <property type="nucleotide sequence ID" value="NZ_CP047418.1"/>
</dbReference>
<dbReference type="AlphaFoldDB" id="A0A7H9EL66"/>
<protein>
    <submittedName>
        <fullName evidence="2">Lipase</fullName>
    </submittedName>
</protein>
<name>A0A7H9EL66_9LACO</name>
<dbReference type="SUPFAM" id="SSF52266">
    <property type="entry name" value="SGNH hydrolase"/>
    <property type="match status" value="1"/>
</dbReference>
<dbReference type="Gene3D" id="3.40.50.1110">
    <property type="entry name" value="SGNH hydrolase"/>
    <property type="match status" value="1"/>
</dbReference>
<evidence type="ECO:0000259" key="1">
    <source>
        <dbReference type="Pfam" id="PF13472"/>
    </source>
</evidence>
<dbReference type="InterPro" id="IPR013830">
    <property type="entry name" value="SGNH_hydro"/>
</dbReference>
<dbReference type="GO" id="GO:0004622">
    <property type="term" value="F:phosphatidylcholine lysophospholipase activity"/>
    <property type="evidence" value="ECO:0007669"/>
    <property type="project" value="TreeGrafter"/>
</dbReference>
<dbReference type="Proteomes" id="UP000510886">
    <property type="component" value="Chromosome"/>
</dbReference>
<evidence type="ECO:0000313" key="3">
    <source>
        <dbReference type="Proteomes" id="UP000510886"/>
    </source>
</evidence>
<feature type="domain" description="SGNH hydrolase-type esterase" evidence="1">
    <location>
        <begin position="55"/>
        <end position="286"/>
    </location>
</feature>
<accession>A0A7H9EL66</accession>
<dbReference type="KEGG" id="lsw:GTO87_04415"/>
<dbReference type="EMBL" id="CP047418">
    <property type="protein sequence ID" value="QLL77915.1"/>
    <property type="molecule type" value="Genomic_DNA"/>
</dbReference>
<evidence type="ECO:0000313" key="2">
    <source>
        <dbReference type="EMBL" id="QLL77915.1"/>
    </source>
</evidence>
<dbReference type="CDD" id="cd04506">
    <property type="entry name" value="SGNH_hydrolase_YpmR_like"/>
    <property type="match status" value="1"/>
</dbReference>
<reference evidence="2 3" key="1">
    <citation type="submission" date="2020-01" db="EMBL/GenBank/DDBJ databases">
        <title>Complete and circular genome sequences of six lactobacillus isolates from horses.</title>
        <authorList>
            <person name="Hassan H.M."/>
        </authorList>
    </citation>
    <scope>NUCLEOTIDE SEQUENCE [LARGE SCALE GENOMIC DNA]</scope>
    <source>
        <strain evidence="2 3">1A</strain>
    </source>
</reference>
<dbReference type="InterPro" id="IPR051532">
    <property type="entry name" value="Ester_Hydrolysis_Enzymes"/>
</dbReference>
<gene>
    <name evidence="2" type="ORF">GTO87_04415</name>
</gene>
<sequence length="310" mass="35084">MKKFKEGLVFSGIVLLLVGIFLGVMKVMFASPAPVAIPTTKKHQPTPPQKVKLCAVGDSLTHGVGDTTSKGGYVYLIKQKLNKRSDLQVTTSNYGKTGDRSDQIENRIKTQKQLQQDLHQADVITLTVGGNDLMQVLQKNAGKLLNNDLASVMDGQEQQYQAKLKQLLQTIRTYNEHAPIFLFSVYNPFYVYFPTLTALQKYTDEWNEVAKKTGQGFKKVYFVDINHQLSEGQYLHRSKKSLKNSTTIDLGKVSQQKAEDLLTDAKEKNDFLSSQDHFHPNLKGYKYMTEQLYQVMQAHSATWRQKKGDS</sequence>
<dbReference type="InterPro" id="IPR036514">
    <property type="entry name" value="SGNH_hydro_sf"/>
</dbReference>